<accession>A0A1X7UW05</accession>
<sequence>MSSQSDTVPLGVILKNENVIEEMIEVLLKLQSYVPTQHHTDTDQLNQQEVNRDIIHKLLFGGDQLTRKRVQSATEG</sequence>
<protein>
    <submittedName>
        <fullName evidence="1">Uncharacterized protein</fullName>
    </submittedName>
</protein>
<reference evidence="1" key="1">
    <citation type="submission" date="2017-05" db="UniProtKB">
        <authorList>
            <consortium name="EnsemblMetazoa"/>
        </authorList>
    </citation>
    <scope>IDENTIFICATION</scope>
</reference>
<evidence type="ECO:0000313" key="1">
    <source>
        <dbReference type="EnsemblMetazoa" id="Aqu2.1.31557_001"/>
    </source>
</evidence>
<dbReference type="InParanoid" id="A0A1X7UW05"/>
<name>A0A1X7UW05_AMPQE</name>
<organism evidence="1">
    <name type="scientific">Amphimedon queenslandica</name>
    <name type="common">Sponge</name>
    <dbReference type="NCBI Taxonomy" id="400682"/>
    <lineage>
        <taxon>Eukaryota</taxon>
        <taxon>Metazoa</taxon>
        <taxon>Porifera</taxon>
        <taxon>Demospongiae</taxon>
        <taxon>Heteroscleromorpha</taxon>
        <taxon>Haplosclerida</taxon>
        <taxon>Niphatidae</taxon>
        <taxon>Amphimedon</taxon>
    </lineage>
</organism>
<dbReference type="AlphaFoldDB" id="A0A1X7UW05"/>
<proteinExistence type="predicted"/>
<dbReference type="EnsemblMetazoa" id="Aqu2.1.31557_001">
    <property type="protein sequence ID" value="Aqu2.1.31557_001"/>
    <property type="gene ID" value="Aqu2.1.31557"/>
</dbReference>